<dbReference type="EnsemblPlants" id="Pp3c3_10930V3.2">
    <property type="protein sequence ID" value="PAC:32944978.CDS.1"/>
    <property type="gene ID" value="Pp3c3_10930"/>
</dbReference>
<dbReference type="InterPro" id="IPR036378">
    <property type="entry name" value="FAS1_dom_sf"/>
</dbReference>
<dbReference type="Gene3D" id="2.30.180.10">
    <property type="entry name" value="FAS1 domain"/>
    <property type="match status" value="1"/>
</dbReference>
<dbReference type="EnsemblPlants" id="Pp3c3_10930V3.1">
    <property type="protein sequence ID" value="PAC:32944977.CDS.1"/>
    <property type="gene ID" value="Pp3c3_10930"/>
</dbReference>
<dbReference type="PaxDb" id="3218-PP1S74_160V6.1"/>
<reference evidence="4 6" key="2">
    <citation type="journal article" date="2018" name="Plant J.">
        <title>The Physcomitrella patens chromosome-scale assembly reveals moss genome structure and evolution.</title>
        <authorList>
            <person name="Lang D."/>
            <person name="Ullrich K.K."/>
            <person name="Murat F."/>
            <person name="Fuchs J."/>
            <person name="Jenkins J."/>
            <person name="Haas F.B."/>
            <person name="Piednoel M."/>
            <person name="Gundlach H."/>
            <person name="Van Bel M."/>
            <person name="Meyberg R."/>
            <person name="Vives C."/>
            <person name="Morata J."/>
            <person name="Symeonidi A."/>
            <person name="Hiss M."/>
            <person name="Muchero W."/>
            <person name="Kamisugi Y."/>
            <person name="Saleh O."/>
            <person name="Blanc G."/>
            <person name="Decker E.L."/>
            <person name="van Gessel N."/>
            <person name="Grimwood J."/>
            <person name="Hayes R.D."/>
            <person name="Graham S.W."/>
            <person name="Gunter L.E."/>
            <person name="McDaniel S.F."/>
            <person name="Hoernstein S.N.W."/>
            <person name="Larsson A."/>
            <person name="Li F.W."/>
            <person name="Perroud P.F."/>
            <person name="Phillips J."/>
            <person name="Ranjan P."/>
            <person name="Rokshar D.S."/>
            <person name="Rothfels C.J."/>
            <person name="Schneider L."/>
            <person name="Shu S."/>
            <person name="Stevenson D.W."/>
            <person name="Thummler F."/>
            <person name="Tillich M."/>
            <person name="Villarreal Aguilar J.C."/>
            <person name="Widiez T."/>
            <person name="Wong G.K."/>
            <person name="Wymore A."/>
            <person name="Zhang Y."/>
            <person name="Zimmer A.D."/>
            <person name="Quatrano R.S."/>
            <person name="Mayer K.F.X."/>
            <person name="Goodstein D."/>
            <person name="Casacuberta J.M."/>
            <person name="Vandepoele K."/>
            <person name="Reski R."/>
            <person name="Cuming A.C."/>
            <person name="Tuskan G.A."/>
            <person name="Maumus F."/>
            <person name="Salse J."/>
            <person name="Schmutz J."/>
            <person name="Rensing S.A."/>
        </authorList>
    </citation>
    <scope>NUCLEOTIDE SEQUENCE [LARGE SCALE GENOMIC DNA]</scope>
    <source>
        <strain evidence="5 6">cv. Gransden 2004</strain>
    </source>
</reference>
<proteinExistence type="predicted"/>
<dbReference type="Proteomes" id="UP000006727">
    <property type="component" value="Chromosome 3"/>
</dbReference>
<dbReference type="EMBL" id="ABEU02000003">
    <property type="protein sequence ID" value="PNR57262.1"/>
    <property type="molecule type" value="Genomic_DNA"/>
</dbReference>
<dbReference type="FunFam" id="2.30.180.10:FF:000046">
    <property type="entry name" value="Fasciclin-like arabinogalactan family protein"/>
    <property type="match status" value="1"/>
</dbReference>
<organism evidence="4">
    <name type="scientific">Physcomitrium patens</name>
    <name type="common">Spreading-leaved earth moss</name>
    <name type="synonym">Physcomitrella patens</name>
    <dbReference type="NCBI Taxonomy" id="3218"/>
    <lineage>
        <taxon>Eukaryota</taxon>
        <taxon>Viridiplantae</taxon>
        <taxon>Streptophyta</taxon>
        <taxon>Embryophyta</taxon>
        <taxon>Bryophyta</taxon>
        <taxon>Bryophytina</taxon>
        <taxon>Bryopsida</taxon>
        <taxon>Funariidae</taxon>
        <taxon>Funariales</taxon>
        <taxon>Funariaceae</taxon>
        <taxon>Physcomitrium</taxon>
    </lineage>
</organism>
<dbReference type="OrthoDB" id="2015130at2759"/>
<sequence length="269" mass="29079">MMAYQRGKKEVSALVLLLSCMSACTLAIALNEEDSRGIGAGKFNPNHAPVITGSSHLKSELHQDVVRVLRTVQTYSAFAALLDNMTESVIRQGITIFAPNDGALSDFHKRKTQEHLENLVRFHIITTPLPFSNLLRMEAGSRLKTAVSNFTILVTNTTKDAYQVDDATIIDPDLYTGATIAVHGINAVFNTTKIGEGPLPENPKLGNEAPSETTPGGIVVSGSNSGSGGKRSKYGSAFRIPINVEGVPFHDYLMAFVVMLLLQYFTVAI</sequence>
<evidence type="ECO:0000313" key="4">
    <source>
        <dbReference type="EMBL" id="PNR57262.1"/>
    </source>
</evidence>
<dbReference type="Gramene" id="Pp3c3_10930V3.1">
    <property type="protein sequence ID" value="PAC:32944977.CDS.1"/>
    <property type="gene ID" value="Pp3c3_10930"/>
</dbReference>
<feature type="domain" description="FAS1" evidence="3">
    <location>
        <begin position="62"/>
        <end position="189"/>
    </location>
</feature>
<dbReference type="RefSeq" id="XP_024370172.1">
    <property type="nucleotide sequence ID" value="XM_024514404.2"/>
</dbReference>
<dbReference type="AlphaFoldDB" id="A0A2K1KU01"/>
<dbReference type="PANTHER" id="PTHR33985">
    <property type="entry name" value="OS02G0491300 PROTEIN-RELATED"/>
    <property type="match status" value="1"/>
</dbReference>
<feature type="region of interest" description="Disordered" evidence="1">
    <location>
        <begin position="198"/>
        <end position="230"/>
    </location>
</feature>
<name>A0A2K1KU01_PHYPA</name>
<protein>
    <recommendedName>
        <fullName evidence="3">FAS1 domain-containing protein</fullName>
    </recommendedName>
</protein>
<evidence type="ECO:0000256" key="2">
    <source>
        <dbReference type="SAM" id="SignalP"/>
    </source>
</evidence>
<keyword evidence="2" id="KW-0732">Signal</keyword>
<feature type="chain" id="PRO_5044576473" description="FAS1 domain-containing protein" evidence="2">
    <location>
        <begin position="30"/>
        <end position="269"/>
    </location>
</feature>
<evidence type="ECO:0000259" key="3">
    <source>
        <dbReference type="PROSITE" id="PS50213"/>
    </source>
</evidence>
<feature type="signal peptide" evidence="2">
    <location>
        <begin position="1"/>
        <end position="29"/>
    </location>
</feature>
<dbReference type="InterPro" id="IPR052806">
    <property type="entry name" value="Fasciclin-like_AGP"/>
</dbReference>
<accession>A0A2K1KU01</accession>
<dbReference type="GeneID" id="112279725"/>
<dbReference type="SUPFAM" id="SSF82153">
    <property type="entry name" value="FAS1 domain"/>
    <property type="match status" value="1"/>
</dbReference>
<reference evidence="4 6" key="1">
    <citation type="journal article" date="2008" name="Science">
        <title>The Physcomitrella genome reveals evolutionary insights into the conquest of land by plants.</title>
        <authorList>
            <person name="Rensing S."/>
            <person name="Lang D."/>
            <person name="Zimmer A."/>
            <person name="Terry A."/>
            <person name="Salamov A."/>
            <person name="Shapiro H."/>
            <person name="Nishiyama T."/>
            <person name="Perroud P.-F."/>
            <person name="Lindquist E."/>
            <person name="Kamisugi Y."/>
            <person name="Tanahashi T."/>
            <person name="Sakakibara K."/>
            <person name="Fujita T."/>
            <person name="Oishi K."/>
            <person name="Shin-I T."/>
            <person name="Kuroki Y."/>
            <person name="Toyoda A."/>
            <person name="Suzuki Y."/>
            <person name="Hashimoto A."/>
            <person name="Yamaguchi K."/>
            <person name="Sugano A."/>
            <person name="Kohara Y."/>
            <person name="Fujiyama A."/>
            <person name="Anterola A."/>
            <person name="Aoki S."/>
            <person name="Ashton N."/>
            <person name="Barbazuk W.B."/>
            <person name="Barker E."/>
            <person name="Bennetzen J."/>
            <person name="Bezanilla M."/>
            <person name="Blankenship R."/>
            <person name="Cho S.H."/>
            <person name="Dutcher S."/>
            <person name="Estelle M."/>
            <person name="Fawcett J.A."/>
            <person name="Gundlach H."/>
            <person name="Hanada K."/>
            <person name="Heyl A."/>
            <person name="Hicks K.A."/>
            <person name="Hugh J."/>
            <person name="Lohr M."/>
            <person name="Mayer K."/>
            <person name="Melkozernov A."/>
            <person name="Murata T."/>
            <person name="Nelson D."/>
            <person name="Pils B."/>
            <person name="Prigge M."/>
            <person name="Reiss B."/>
            <person name="Renner T."/>
            <person name="Rombauts S."/>
            <person name="Rushton P."/>
            <person name="Sanderfoot A."/>
            <person name="Schween G."/>
            <person name="Shiu S.-H."/>
            <person name="Stueber K."/>
            <person name="Theodoulou F.L."/>
            <person name="Tu H."/>
            <person name="Van de Peer Y."/>
            <person name="Verrier P.J."/>
            <person name="Waters E."/>
            <person name="Wood A."/>
            <person name="Yang L."/>
            <person name="Cove D."/>
            <person name="Cuming A."/>
            <person name="Hasebe M."/>
            <person name="Lucas S."/>
            <person name="Mishler D.B."/>
            <person name="Reski R."/>
            <person name="Grigoriev I."/>
            <person name="Quatrano R.S."/>
            <person name="Boore J.L."/>
        </authorList>
    </citation>
    <scope>NUCLEOTIDE SEQUENCE [LARGE SCALE GENOMIC DNA]</scope>
    <source>
        <strain evidence="5 6">cv. Gransden 2004</strain>
    </source>
</reference>
<dbReference type="Pfam" id="PF02469">
    <property type="entry name" value="Fasciclin"/>
    <property type="match status" value="1"/>
</dbReference>
<evidence type="ECO:0000313" key="6">
    <source>
        <dbReference type="Proteomes" id="UP000006727"/>
    </source>
</evidence>
<dbReference type="PROSITE" id="PS50213">
    <property type="entry name" value="FAS1"/>
    <property type="match status" value="1"/>
</dbReference>
<dbReference type="GO" id="GO:0005886">
    <property type="term" value="C:plasma membrane"/>
    <property type="evidence" value="ECO:0000318"/>
    <property type="project" value="GO_Central"/>
</dbReference>
<keyword evidence="6" id="KW-1185">Reference proteome</keyword>
<evidence type="ECO:0000313" key="5">
    <source>
        <dbReference type="EnsemblPlants" id="PAC:32944977.CDS.1"/>
    </source>
</evidence>
<evidence type="ECO:0000256" key="1">
    <source>
        <dbReference type="SAM" id="MobiDB-lite"/>
    </source>
</evidence>
<dbReference type="SMR" id="A0A2K1KU01"/>
<dbReference type="Gramene" id="Pp3c3_10930V3.2">
    <property type="protein sequence ID" value="PAC:32944978.CDS.1"/>
    <property type="gene ID" value="Pp3c3_10930"/>
</dbReference>
<gene>
    <name evidence="5" type="primary">LOC112279725</name>
    <name evidence="4" type="ORF">PHYPA_004256</name>
</gene>
<dbReference type="SMART" id="SM00554">
    <property type="entry name" value="FAS1"/>
    <property type="match status" value="1"/>
</dbReference>
<dbReference type="PANTHER" id="PTHR33985:SF29">
    <property type="entry name" value="FAS1 DOMAIN-CONTAINING PROTEIN"/>
    <property type="match status" value="1"/>
</dbReference>
<reference evidence="5" key="3">
    <citation type="submission" date="2020-12" db="UniProtKB">
        <authorList>
            <consortium name="EnsemblPlants"/>
        </authorList>
    </citation>
    <scope>IDENTIFICATION</scope>
</reference>
<dbReference type="InterPro" id="IPR000782">
    <property type="entry name" value="FAS1_domain"/>
</dbReference>